<dbReference type="EMBL" id="BRZM01000022">
    <property type="protein sequence ID" value="GLD55573.1"/>
    <property type="molecule type" value="Genomic_DNA"/>
</dbReference>
<dbReference type="Proteomes" id="UP001279410">
    <property type="component" value="Unassembled WGS sequence"/>
</dbReference>
<keyword evidence="3" id="KW-1185">Reference proteome</keyword>
<evidence type="ECO:0000256" key="1">
    <source>
        <dbReference type="SAM" id="MobiDB-lite"/>
    </source>
</evidence>
<protein>
    <submittedName>
        <fullName evidence="2">Meprin A subunit alpha-like protein</fullName>
    </submittedName>
</protein>
<reference evidence="2" key="1">
    <citation type="submission" date="2022-08" db="EMBL/GenBank/DDBJ databases">
        <title>Genome sequencing of akame (Lates japonicus).</title>
        <authorList>
            <person name="Hashiguchi Y."/>
            <person name="Takahashi H."/>
        </authorList>
    </citation>
    <scope>NUCLEOTIDE SEQUENCE</scope>
    <source>
        <strain evidence="2">Kochi</strain>
    </source>
</reference>
<feature type="region of interest" description="Disordered" evidence="1">
    <location>
        <begin position="286"/>
        <end position="313"/>
    </location>
</feature>
<name>A0AAD3MJ62_LATJO</name>
<sequence>MSSEPPGWEKQKTRQRYEVLPEREADRRCLSTDRLLYHGIIQHEINHAPSFLHEQTRGPPLLPRSTGRTSTHRWPTTSTGVYQQPSTLSRLLPPSWTMEEGFSPSSNGMETITPSQTPTPDRPEAGMSYWDIRRINTLNTHLQRRYKDPAHSDKHQAQGVTHSSLHSYHSPRLTPKMILCQPAVAAPARPLSGLLFLSREEGVKKTPSSPQGPYPTIEPPLEKQKIDNAHEVLPAVPASARPPTERETTTSASRTGGCFSLGREGGRQVLSQQAGCLAPAPSSTEINHAWGSSNEHPVSDRRLPQDQLRTPNRPDGLQISAVHQQPQHSLRLLPIMSGGRTAFSIQYGRENHHPIPDPNVQIGHRGSGTSHTLGGSTRLRRPAPETRNAMDNILELLRKPNGYDDPFTMSIERKHDHISIRNRGGQAPGQRGEADRCCPNRQGLLLPRHSIQHEINPRLASNEKDQETATTTSRSTGNIDPQMALHNFYRNPNVQIGQRQGMSYWDIRRINTLYGC</sequence>
<dbReference type="PANTHER" id="PTHR10127:SF839">
    <property type="entry name" value="HATCHING ENZYME 1.2-RELATED"/>
    <property type="match status" value="1"/>
</dbReference>
<feature type="region of interest" description="Disordered" evidence="1">
    <location>
        <begin position="64"/>
        <end position="84"/>
    </location>
</feature>
<feature type="region of interest" description="Disordered" evidence="1">
    <location>
        <begin position="236"/>
        <end position="257"/>
    </location>
</feature>
<feature type="compositionally biased region" description="Polar residues" evidence="1">
    <location>
        <begin position="103"/>
        <end position="119"/>
    </location>
</feature>
<proteinExistence type="predicted"/>
<feature type="region of interest" description="Disordered" evidence="1">
    <location>
        <begin position="102"/>
        <end position="123"/>
    </location>
</feature>
<dbReference type="AlphaFoldDB" id="A0AAD3MJ62"/>
<evidence type="ECO:0000313" key="2">
    <source>
        <dbReference type="EMBL" id="GLD55573.1"/>
    </source>
</evidence>
<dbReference type="GO" id="GO:0004222">
    <property type="term" value="F:metalloendopeptidase activity"/>
    <property type="evidence" value="ECO:0007669"/>
    <property type="project" value="TreeGrafter"/>
</dbReference>
<feature type="compositionally biased region" description="Polar residues" evidence="1">
    <location>
        <begin position="66"/>
        <end position="84"/>
    </location>
</feature>
<feature type="region of interest" description="Disordered" evidence="1">
    <location>
        <begin position="449"/>
        <end position="480"/>
    </location>
</feature>
<feature type="compositionally biased region" description="Polar residues" evidence="1">
    <location>
        <begin position="468"/>
        <end position="479"/>
    </location>
</feature>
<feature type="compositionally biased region" description="Polar residues" evidence="1">
    <location>
        <begin position="286"/>
        <end position="296"/>
    </location>
</feature>
<evidence type="ECO:0000313" key="3">
    <source>
        <dbReference type="Proteomes" id="UP001279410"/>
    </source>
</evidence>
<organism evidence="2 3">
    <name type="scientific">Lates japonicus</name>
    <name type="common">Japanese lates</name>
    <dbReference type="NCBI Taxonomy" id="270547"/>
    <lineage>
        <taxon>Eukaryota</taxon>
        <taxon>Metazoa</taxon>
        <taxon>Chordata</taxon>
        <taxon>Craniata</taxon>
        <taxon>Vertebrata</taxon>
        <taxon>Euteleostomi</taxon>
        <taxon>Actinopterygii</taxon>
        <taxon>Neopterygii</taxon>
        <taxon>Teleostei</taxon>
        <taxon>Neoteleostei</taxon>
        <taxon>Acanthomorphata</taxon>
        <taxon>Carangaria</taxon>
        <taxon>Carangaria incertae sedis</taxon>
        <taxon>Centropomidae</taxon>
        <taxon>Lates</taxon>
    </lineage>
</organism>
<feature type="compositionally biased region" description="Basic and acidic residues" evidence="1">
    <location>
        <begin position="451"/>
        <end position="467"/>
    </location>
</feature>
<dbReference type="PANTHER" id="PTHR10127">
    <property type="entry name" value="DISCOIDIN, CUB, EGF, LAMININ , AND ZINC METALLOPROTEASE DOMAIN CONTAINING"/>
    <property type="match status" value="1"/>
</dbReference>
<accession>A0AAD3MJ62</accession>
<comment type="caution">
    <text evidence="2">The sequence shown here is derived from an EMBL/GenBank/DDBJ whole genome shotgun (WGS) entry which is preliminary data.</text>
</comment>
<gene>
    <name evidence="2" type="ORF">AKAME5_000802600</name>
</gene>